<feature type="compositionally biased region" description="Basic and acidic residues" evidence="4">
    <location>
        <begin position="1"/>
        <end position="12"/>
    </location>
</feature>
<feature type="transmembrane region" description="Helical" evidence="5">
    <location>
        <begin position="445"/>
        <end position="467"/>
    </location>
</feature>
<feature type="transmembrane region" description="Helical" evidence="5">
    <location>
        <begin position="412"/>
        <end position="433"/>
    </location>
</feature>
<keyword evidence="5" id="KW-0472">Membrane</keyword>
<dbReference type="SUPFAM" id="SSF48403">
    <property type="entry name" value="Ankyrin repeat"/>
    <property type="match status" value="1"/>
</dbReference>
<sequence>MLLTMEPKKEEMLNEPSAPPQYEHPQERDGISQAPLPDDENLPLYTEHNRLADFHNDLFRARMTGEDTFALWQDFINRPGGKETLSANKDVLMSQFVSAIHEGEDEVVALLIQSNLVSPNTALQGGTPLVKAVATRNIKMVERLLSLGADRNAFGNVSKDRDPRMRTPLQLAASMGQLVLVKLLMEKYNCDDTLIAPDGQIALRLASQNGRREVVDYLPARRGGGFRRWKFNNRHALQRGKEACNNIYKFLKFFIWDIEKFLLWTTPKHLIVKPLSKAGRWCWDHRGDFGPWCRSQAVKMPGRIKAFVKWLAKVPKGTWDVLVELGKFLWKLATDVLPRMLKAASVWTWKMLTVRIPKALVILMKWFWKGVTSTTRAIWNAVLRMVSWIATVVEAIISFFRKLTLEDVWNGFVDILHAVFVAFPKVLGSWIAAFGDASYKMMKALFGWVGICIWYLGEAIAWAIMFLPKQVWAILKSVGEVGFKAGHEIRVWLNPKAT</sequence>
<dbReference type="EMBL" id="FJOG01000001">
    <property type="protein sequence ID" value="CZR51351.1"/>
    <property type="molecule type" value="Genomic_DNA"/>
</dbReference>
<evidence type="ECO:0000256" key="5">
    <source>
        <dbReference type="SAM" id="Phobius"/>
    </source>
</evidence>
<organism evidence="6 7">
    <name type="scientific">Phialocephala subalpina</name>
    <dbReference type="NCBI Taxonomy" id="576137"/>
    <lineage>
        <taxon>Eukaryota</taxon>
        <taxon>Fungi</taxon>
        <taxon>Dikarya</taxon>
        <taxon>Ascomycota</taxon>
        <taxon>Pezizomycotina</taxon>
        <taxon>Leotiomycetes</taxon>
        <taxon>Helotiales</taxon>
        <taxon>Mollisiaceae</taxon>
        <taxon>Phialocephala</taxon>
        <taxon>Phialocephala fortinii species complex</taxon>
    </lineage>
</organism>
<keyword evidence="5" id="KW-0812">Transmembrane</keyword>
<evidence type="ECO:0000256" key="2">
    <source>
        <dbReference type="ARBA" id="ARBA00023043"/>
    </source>
</evidence>
<accession>A0A1L7WEY8</accession>
<dbReference type="PROSITE" id="PS50088">
    <property type="entry name" value="ANK_REPEAT"/>
    <property type="match status" value="1"/>
</dbReference>
<dbReference type="Gene3D" id="1.25.40.20">
    <property type="entry name" value="Ankyrin repeat-containing domain"/>
    <property type="match status" value="1"/>
</dbReference>
<feature type="transmembrane region" description="Helical" evidence="5">
    <location>
        <begin position="377"/>
        <end position="400"/>
    </location>
</feature>
<keyword evidence="5" id="KW-1133">Transmembrane helix</keyword>
<dbReference type="AlphaFoldDB" id="A0A1L7WEY8"/>
<dbReference type="PROSITE" id="PS50297">
    <property type="entry name" value="ANK_REP_REGION"/>
    <property type="match status" value="1"/>
</dbReference>
<name>A0A1L7WEY8_9HELO</name>
<dbReference type="PANTHER" id="PTHR24198">
    <property type="entry name" value="ANKYRIN REPEAT AND PROTEIN KINASE DOMAIN-CONTAINING PROTEIN"/>
    <property type="match status" value="1"/>
</dbReference>
<dbReference type="OrthoDB" id="4772757at2759"/>
<dbReference type="InterPro" id="IPR002110">
    <property type="entry name" value="Ankyrin_rpt"/>
</dbReference>
<evidence type="ECO:0000313" key="7">
    <source>
        <dbReference type="Proteomes" id="UP000184330"/>
    </source>
</evidence>
<dbReference type="PANTHER" id="PTHR24198:SF165">
    <property type="entry name" value="ANKYRIN REPEAT-CONTAINING PROTEIN-RELATED"/>
    <property type="match status" value="1"/>
</dbReference>
<dbReference type="SMART" id="SM00248">
    <property type="entry name" value="ANK"/>
    <property type="match status" value="4"/>
</dbReference>
<dbReference type="STRING" id="576137.A0A1L7WEY8"/>
<keyword evidence="2 3" id="KW-0040">ANK repeat</keyword>
<evidence type="ECO:0000256" key="3">
    <source>
        <dbReference type="PROSITE-ProRule" id="PRU00023"/>
    </source>
</evidence>
<keyword evidence="7" id="KW-1185">Reference proteome</keyword>
<keyword evidence="1" id="KW-0677">Repeat</keyword>
<evidence type="ECO:0000313" key="6">
    <source>
        <dbReference type="EMBL" id="CZR51351.1"/>
    </source>
</evidence>
<gene>
    <name evidence="6" type="ORF">PAC_01226</name>
</gene>
<dbReference type="InterPro" id="IPR036770">
    <property type="entry name" value="Ankyrin_rpt-contain_sf"/>
</dbReference>
<evidence type="ECO:0000256" key="1">
    <source>
        <dbReference type="ARBA" id="ARBA00022737"/>
    </source>
</evidence>
<feature type="region of interest" description="Disordered" evidence="4">
    <location>
        <begin position="1"/>
        <end position="37"/>
    </location>
</feature>
<dbReference type="Pfam" id="PF12796">
    <property type="entry name" value="Ank_2"/>
    <property type="match status" value="1"/>
</dbReference>
<evidence type="ECO:0000256" key="4">
    <source>
        <dbReference type="SAM" id="MobiDB-lite"/>
    </source>
</evidence>
<reference evidence="6 7" key="1">
    <citation type="submission" date="2016-03" db="EMBL/GenBank/DDBJ databases">
        <authorList>
            <person name="Ploux O."/>
        </authorList>
    </citation>
    <scope>NUCLEOTIDE SEQUENCE [LARGE SCALE GENOMIC DNA]</scope>
    <source>
        <strain evidence="6 7">UAMH 11012</strain>
    </source>
</reference>
<protein>
    <submittedName>
        <fullName evidence="6">Uncharacterized protein</fullName>
    </submittedName>
</protein>
<dbReference type="Proteomes" id="UP000184330">
    <property type="component" value="Unassembled WGS sequence"/>
</dbReference>
<feature type="repeat" description="ANK" evidence="3">
    <location>
        <begin position="124"/>
        <end position="156"/>
    </location>
</feature>
<proteinExistence type="predicted"/>